<proteinExistence type="predicted"/>
<keyword evidence="3" id="KW-1185">Reference proteome</keyword>
<evidence type="ECO:0000313" key="3">
    <source>
        <dbReference type="Proteomes" id="UP000649573"/>
    </source>
</evidence>
<evidence type="ECO:0000313" key="2">
    <source>
        <dbReference type="EMBL" id="GGU83386.1"/>
    </source>
</evidence>
<dbReference type="InterPro" id="IPR043917">
    <property type="entry name" value="DUF5753"/>
</dbReference>
<feature type="domain" description="HTH cro/C1-type" evidence="1">
    <location>
        <begin position="15"/>
        <end position="70"/>
    </location>
</feature>
<protein>
    <submittedName>
        <fullName evidence="2">Transcriptional regulator</fullName>
    </submittedName>
</protein>
<organism evidence="2 3">
    <name type="scientific">Lentzea flava</name>
    <dbReference type="NCBI Taxonomy" id="103732"/>
    <lineage>
        <taxon>Bacteria</taxon>
        <taxon>Bacillati</taxon>
        <taxon>Actinomycetota</taxon>
        <taxon>Actinomycetes</taxon>
        <taxon>Pseudonocardiales</taxon>
        <taxon>Pseudonocardiaceae</taxon>
        <taxon>Lentzea</taxon>
    </lineage>
</organism>
<dbReference type="SUPFAM" id="SSF47413">
    <property type="entry name" value="lambda repressor-like DNA-binding domains"/>
    <property type="match status" value="1"/>
</dbReference>
<dbReference type="Pfam" id="PF19054">
    <property type="entry name" value="DUF5753"/>
    <property type="match status" value="1"/>
</dbReference>
<dbReference type="EMBL" id="BMRE01000085">
    <property type="protein sequence ID" value="GGU83386.1"/>
    <property type="molecule type" value="Genomic_DNA"/>
</dbReference>
<dbReference type="Proteomes" id="UP000649573">
    <property type="component" value="Unassembled WGS sequence"/>
</dbReference>
<dbReference type="PROSITE" id="PS50943">
    <property type="entry name" value="HTH_CROC1"/>
    <property type="match status" value="1"/>
</dbReference>
<dbReference type="CDD" id="cd00093">
    <property type="entry name" value="HTH_XRE"/>
    <property type="match status" value="1"/>
</dbReference>
<reference evidence="3" key="1">
    <citation type="journal article" date="2019" name="Int. J. Syst. Evol. Microbiol.">
        <title>The Global Catalogue of Microorganisms (GCM) 10K type strain sequencing project: providing services to taxonomists for standard genome sequencing and annotation.</title>
        <authorList>
            <consortium name="The Broad Institute Genomics Platform"/>
            <consortium name="The Broad Institute Genome Sequencing Center for Infectious Disease"/>
            <person name="Wu L."/>
            <person name="Ma J."/>
        </authorList>
    </citation>
    <scope>NUCLEOTIDE SEQUENCE [LARGE SCALE GENOMIC DNA]</scope>
    <source>
        <strain evidence="3">JCM 3296</strain>
    </source>
</reference>
<dbReference type="Pfam" id="PF13560">
    <property type="entry name" value="HTH_31"/>
    <property type="match status" value="1"/>
</dbReference>
<evidence type="ECO:0000259" key="1">
    <source>
        <dbReference type="PROSITE" id="PS50943"/>
    </source>
</evidence>
<dbReference type="InterPro" id="IPR010982">
    <property type="entry name" value="Lambda_DNA-bd_dom_sf"/>
</dbReference>
<gene>
    <name evidence="2" type="ORF">GCM10010178_87210</name>
</gene>
<comment type="caution">
    <text evidence="2">The sequence shown here is derived from an EMBL/GenBank/DDBJ whole genome shotgun (WGS) entry which is preliminary data.</text>
</comment>
<dbReference type="SMART" id="SM00530">
    <property type="entry name" value="HTH_XRE"/>
    <property type="match status" value="1"/>
</dbReference>
<dbReference type="Gene3D" id="1.10.260.40">
    <property type="entry name" value="lambda repressor-like DNA-binding domains"/>
    <property type="match status" value="1"/>
</dbReference>
<accession>A0ABQ2VER8</accession>
<name>A0ABQ2VER8_9PSEU</name>
<dbReference type="InterPro" id="IPR001387">
    <property type="entry name" value="Cro/C1-type_HTH"/>
</dbReference>
<sequence>MTTSTPYSRDLGDELRRLRQRFTGLRGRALAIQLGWDPSKVSNIEHGKVRASEIDLVQYLTVCGQDIDAIEAFRDRYYNAFDTCFAQVPGNLRTLAMTESMATKITSFDVLQPPVLLQTKSYAQQLIAESAFNAPEEVDRFVDLRMERQTVLRRPFRPECLFFVHEIALQLRVGDAKLMEDQYLRLLFNTHVLRIVPAHFRSIATHDKCTLYEFDKASPVTYSESDTAQVFAQNDLSVNRARRLFERLDAISLDPDQSKDKLMEYVRALRAAKPVLQRS</sequence>